<dbReference type="AlphaFoldDB" id="A0A076EJN4"/>
<dbReference type="InterPro" id="IPR001466">
    <property type="entry name" value="Beta-lactam-related"/>
</dbReference>
<dbReference type="Proteomes" id="UP000028488">
    <property type="component" value="Chromosome"/>
</dbReference>
<dbReference type="eggNOG" id="COG1680">
    <property type="taxonomic scope" value="Bacteria"/>
</dbReference>
<feature type="chain" id="PRO_5039362379" evidence="1">
    <location>
        <begin position="21"/>
        <end position="350"/>
    </location>
</feature>
<evidence type="ECO:0000313" key="3">
    <source>
        <dbReference type="EMBL" id="AII05447.1"/>
    </source>
</evidence>
<feature type="domain" description="Beta-lactamase-related" evidence="2">
    <location>
        <begin position="54"/>
        <end position="333"/>
    </location>
</feature>
<dbReference type="EMBL" id="CP008947">
    <property type="protein sequence ID" value="AII05447.1"/>
    <property type="molecule type" value="Genomic_DNA"/>
</dbReference>
<dbReference type="MEROPS" id="S12.006"/>
<gene>
    <name evidence="3" type="ORF">EP51_12770</name>
</gene>
<accession>A0A076EJN4</accession>
<protein>
    <submittedName>
        <fullName evidence="3">Beta-lactamase</fullName>
    </submittedName>
</protein>
<feature type="signal peptide" evidence="1">
    <location>
        <begin position="1"/>
        <end position="20"/>
    </location>
</feature>
<evidence type="ECO:0000259" key="2">
    <source>
        <dbReference type="Pfam" id="PF00144"/>
    </source>
</evidence>
<dbReference type="SUPFAM" id="SSF56601">
    <property type="entry name" value="beta-lactamase/transpeptidase-like"/>
    <property type="match status" value="1"/>
</dbReference>
<sequence length="350" mass="37303">MLRRTTVLCALFCAWTLAWGAAPVASALAPPSSGDPQLIALAGQVLGRSYRENASVAYIDASGTRFANFGATEDTDFEIGSVTKTFTAELFVDAVARGEVREDTKVGDLLPLQGAPVGDVTLLELASHTSGLAQFPMSTDTVVAVGHWVVASNPFTYDRETLLQQLQSAPLTTRGSYSYSTVGFALLGQALAAAAHTDYPSLLRERMLVPLGLSQSWMPLTAADLPPNVTRGFDVLHRSQDPWPLDAYAPAGGLRSTANDMSTYVRALLDGTVPGAAAMDPRWIGDNYRALTWSIVPFEGRDYTLHGGATGGFQCTVVLDRANDRGLVILTDTIGGLEQQGLEILAHTPM</sequence>
<dbReference type="PANTHER" id="PTHR46825">
    <property type="entry name" value="D-ALANYL-D-ALANINE-CARBOXYPEPTIDASE/ENDOPEPTIDASE AMPH"/>
    <property type="match status" value="1"/>
</dbReference>
<name>A0A076EJN4_RHOOP</name>
<organism evidence="3 4">
    <name type="scientific">Rhodococcus opacus</name>
    <name type="common">Nocardia opaca</name>
    <dbReference type="NCBI Taxonomy" id="37919"/>
    <lineage>
        <taxon>Bacteria</taxon>
        <taxon>Bacillati</taxon>
        <taxon>Actinomycetota</taxon>
        <taxon>Actinomycetes</taxon>
        <taxon>Mycobacteriales</taxon>
        <taxon>Nocardiaceae</taxon>
        <taxon>Rhodococcus</taxon>
    </lineage>
</organism>
<evidence type="ECO:0000313" key="4">
    <source>
        <dbReference type="Proteomes" id="UP000028488"/>
    </source>
</evidence>
<dbReference type="PANTHER" id="PTHR46825:SF8">
    <property type="entry name" value="BETA-LACTAMASE-RELATED"/>
    <property type="match status" value="1"/>
</dbReference>
<reference evidence="3 4" key="1">
    <citation type="submission" date="2014-07" db="EMBL/GenBank/DDBJ databases">
        <title>Genome Sequence of Rhodococcus opacus Strain R7, a Biodegrader of Mono- and Polycyclic Aromatic Hydrocarbons.</title>
        <authorList>
            <person name="Di Gennaro P."/>
            <person name="Zampolli J."/>
            <person name="Presti I."/>
            <person name="Cappelletti M."/>
            <person name="D'Ursi P."/>
            <person name="Orro A."/>
            <person name="Mezzelani A."/>
            <person name="Milanesi L."/>
        </authorList>
    </citation>
    <scope>NUCLEOTIDE SEQUENCE [LARGE SCALE GENOMIC DNA]</scope>
    <source>
        <strain evidence="3 4">R7</strain>
    </source>
</reference>
<dbReference type="InterPro" id="IPR012338">
    <property type="entry name" value="Beta-lactam/transpept-like"/>
</dbReference>
<evidence type="ECO:0000256" key="1">
    <source>
        <dbReference type="SAM" id="SignalP"/>
    </source>
</evidence>
<dbReference type="RefSeq" id="WP_128639443.1">
    <property type="nucleotide sequence ID" value="NZ_CP008947.1"/>
</dbReference>
<dbReference type="Pfam" id="PF00144">
    <property type="entry name" value="Beta-lactamase"/>
    <property type="match status" value="1"/>
</dbReference>
<proteinExistence type="predicted"/>
<dbReference type="InterPro" id="IPR050491">
    <property type="entry name" value="AmpC-like"/>
</dbReference>
<dbReference type="Gene3D" id="3.40.710.10">
    <property type="entry name" value="DD-peptidase/beta-lactamase superfamily"/>
    <property type="match status" value="1"/>
</dbReference>
<keyword evidence="1" id="KW-0732">Signal</keyword>